<dbReference type="Pfam" id="PF12697">
    <property type="entry name" value="Abhydrolase_6"/>
    <property type="match status" value="1"/>
</dbReference>
<accession>A0A5C3MS89</accession>
<evidence type="ECO:0000313" key="2">
    <source>
        <dbReference type="EMBL" id="TFK48254.1"/>
    </source>
</evidence>
<reference evidence="2 3" key="1">
    <citation type="journal article" date="2019" name="Nat. Ecol. Evol.">
        <title>Megaphylogeny resolves global patterns of mushroom evolution.</title>
        <authorList>
            <person name="Varga T."/>
            <person name="Krizsan K."/>
            <person name="Foldi C."/>
            <person name="Dima B."/>
            <person name="Sanchez-Garcia M."/>
            <person name="Sanchez-Ramirez S."/>
            <person name="Szollosi G.J."/>
            <person name="Szarkandi J.G."/>
            <person name="Papp V."/>
            <person name="Albert L."/>
            <person name="Andreopoulos W."/>
            <person name="Angelini C."/>
            <person name="Antonin V."/>
            <person name="Barry K.W."/>
            <person name="Bougher N.L."/>
            <person name="Buchanan P."/>
            <person name="Buyck B."/>
            <person name="Bense V."/>
            <person name="Catcheside P."/>
            <person name="Chovatia M."/>
            <person name="Cooper J."/>
            <person name="Damon W."/>
            <person name="Desjardin D."/>
            <person name="Finy P."/>
            <person name="Geml J."/>
            <person name="Haridas S."/>
            <person name="Hughes K."/>
            <person name="Justo A."/>
            <person name="Karasinski D."/>
            <person name="Kautmanova I."/>
            <person name="Kiss B."/>
            <person name="Kocsube S."/>
            <person name="Kotiranta H."/>
            <person name="LaButti K.M."/>
            <person name="Lechner B.E."/>
            <person name="Liimatainen K."/>
            <person name="Lipzen A."/>
            <person name="Lukacs Z."/>
            <person name="Mihaltcheva S."/>
            <person name="Morgado L.N."/>
            <person name="Niskanen T."/>
            <person name="Noordeloos M.E."/>
            <person name="Ohm R.A."/>
            <person name="Ortiz-Santana B."/>
            <person name="Ovrebo C."/>
            <person name="Racz N."/>
            <person name="Riley R."/>
            <person name="Savchenko A."/>
            <person name="Shiryaev A."/>
            <person name="Soop K."/>
            <person name="Spirin V."/>
            <person name="Szebenyi C."/>
            <person name="Tomsovsky M."/>
            <person name="Tulloss R.E."/>
            <person name="Uehling J."/>
            <person name="Grigoriev I.V."/>
            <person name="Vagvolgyi C."/>
            <person name="Papp T."/>
            <person name="Martin F.M."/>
            <person name="Miettinen O."/>
            <person name="Hibbett D.S."/>
            <person name="Nagy L.G."/>
        </authorList>
    </citation>
    <scope>NUCLEOTIDE SEQUENCE [LARGE SCALE GENOMIC DNA]</scope>
    <source>
        <strain evidence="2 3">OMC1185</strain>
    </source>
</reference>
<keyword evidence="3" id="KW-1185">Reference proteome</keyword>
<protein>
    <recommendedName>
        <fullName evidence="1">AB hydrolase-1 domain-containing protein</fullName>
    </recommendedName>
</protein>
<evidence type="ECO:0000259" key="1">
    <source>
        <dbReference type="Pfam" id="PF12697"/>
    </source>
</evidence>
<name>A0A5C3MS89_9AGAM</name>
<dbReference type="AlphaFoldDB" id="A0A5C3MS89"/>
<dbReference type="InterPro" id="IPR000073">
    <property type="entry name" value="AB_hydrolase_1"/>
</dbReference>
<proteinExistence type="predicted"/>
<sequence>MEATELWIPMVKALYRLNAEGTAVKVRSVWAIDCPNHGDSCVLNDEVLKEKYSEQFTLHDYGKAISIFLSTGLLSPLEKSTLVAVGHSGGTAAHIVCAATNEQPRYKALVLVEPPWLDRSVKPMFEMATMLIGKRKSRTWNSVEEAMKYLSTRRPYRTFHPDVIRVMTDTHFQTTIVDGERRIALKTSTEQENATWRATDDAFTASEWMAPLLSKVRVHIVFGARQDMWPEPVHEILQNLVESHRSQLASIGTVQGAGHHVPQERPEELATAIMHALERDRTHAHAKL</sequence>
<dbReference type="InterPro" id="IPR029058">
    <property type="entry name" value="AB_hydrolase_fold"/>
</dbReference>
<dbReference type="Proteomes" id="UP000305948">
    <property type="component" value="Unassembled WGS sequence"/>
</dbReference>
<dbReference type="Gene3D" id="3.40.50.1820">
    <property type="entry name" value="alpha/beta hydrolase"/>
    <property type="match status" value="1"/>
</dbReference>
<dbReference type="OrthoDB" id="94039at2759"/>
<dbReference type="SUPFAM" id="SSF53474">
    <property type="entry name" value="alpha/beta-Hydrolases"/>
    <property type="match status" value="1"/>
</dbReference>
<gene>
    <name evidence="2" type="ORF">OE88DRAFT_1737945</name>
</gene>
<organism evidence="2 3">
    <name type="scientific">Heliocybe sulcata</name>
    <dbReference type="NCBI Taxonomy" id="5364"/>
    <lineage>
        <taxon>Eukaryota</taxon>
        <taxon>Fungi</taxon>
        <taxon>Dikarya</taxon>
        <taxon>Basidiomycota</taxon>
        <taxon>Agaricomycotina</taxon>
        <taxon>Agaricomycetes</taxon>
        <taxon>Gloeophyllales</taxon>
        <taxon>Gloeophyllaceae</taxon>
        <taxon>Heliocybe</taxon>
    </lineage>
</organism>
<evidence type="ECO:0000313" key="3">
    <source>
        <dbReference type="Proteomes" id="UP000305948"/>
    </source>
</evidence>
<dbReference type="EMBL" id="ML213520">
    <property type="protein sequence ID" value="TFK48254.1"/>
    <property type="molecule type" value="Genomic_DNA"/>
</dbReference>
<feature type="domain" description="AB hydrolase-1" evidence="1">
    <location>
        <begin position="7"/>
        <end position="271"/>
    </location>
</feature>